<organism evidence="2 3">
    <name type="scientific">Aliiglaciecola litoralis</name>
    <dbReference type="NCBI Taxonomy" id="582857"/>
    <lineage>
        <taxon>Bacteria</taxon>
        <taxon>Pseudomonadati</taxon>
        <taxon>Pseudomonadota</taxon>
        <taxon>Gammaproteobacteria</taxon>
        <taxon>Alteromonadales</taxon>
        <taxon>Alteromonadaceae</taxon>
        <taxon>Aliiglaciecola</taxon>
    </lineage>
</organism>
<dbReference type="EMBL" id="BAAAFD010000025">
    <property type="protein sequence ID" value="GAA0860338.1"/>
    <property type="molecule type" value="Genomic_DNA"/>
</dbReference>
<keyword evidence="1" id="KW-0472">Membrane</keyword>
<sequence>MLNFKILALAIGSSVICYFLFKVLFVSYQTGVALLRYGNSVTIDESPYLYWASMGLSLFLALLFLYAAVGFFKILFSKG</sequence>
<evidence type="ECO:0000313" key="2">
    <source>
        <dbReference type="EMBL" id="GAA0860338.1"/>
    </source>
</evidence>
<feature type="transmembrane region" description="Helical" evidence="1">
    <location>
        <begin position="7"/>
        <end position="28"/>
    </location>
</feature>
<name>A0ABP3X3P9_9ALTE</name>
<proteinExistence type="predicted"/>
<protein>
    <submittedName>
        <fullName evidence="2">Uncharacterized protein</fullName>
    </submittedName>
</protein>
<dbReference type="RefSeq" id="WP_343862695.1">
    <property type="nucleotide sequence ID" value="NZ_BAAAFD010000025.1"/>
</dbReference>
<evidence type="ECO:0000313" key="3">
    <source>
        <dbReference type="Proteomes" id="UP001500359"/>
    </source>
</evidence>
<gene>
    <name evidence="2" type="ORF">GCM10009114_37010</name>
</gene>
<reference evidence="3" key="1">
    <citation type="journal article" date="2019" name="Int. J. Syst. Evol. Microbiol.">
        <title>The Global Catalogue of Microorganisms (GCM) 10K type strain sequencing project: providing services to taxonomists for standard genome sequencing and annotation.</title>
        <authorList>
            <consortium name="The Broad Institute Genomics Platform"/>
            <consortium name="The Broad Institute Genome Sequencing Center for Infectious Disease"/>
            <person name="Wu L."/>
            <person name="Ma J."/>
        </authorList>
    </citation>
    <scope>NUCLEOTIDE SEQUENCE [LARGE SCALE GENOMIC DNA]</scope>
    <source>
        <strain evidence="3">JCM 15896</strain>
    </source>
</reference>
<evidence type="ECO:0000256" key="1">
    <source>
        <dbReference type="SAM" id="Phobius"/>
    </source>
</evidence>
<dbReference type="Proteomes" id="UP001500359">
    <property type="component" value="Unassembled WGS sequence"/>
</dbReference>
<accession>A0ABP3X3P9</accession>
<comment type="caution">
    <text evidence="2">The sequence shown here is derived from an EMBL/GenBank/DDBJ whole genome shotgun (WGS) entry which is preliminary data.</text>
</comment>
<keyword evidence="1" id="KW-0812">Transmembrane</keyword>
<keyword evidence="1" id="KW-1133">Transmembrane helix</keyword>
<feature type="transmembrane region" description="Helical" evidence="1">
    <location>
        <begin position="48"/>
        <end position="76"/>
    </location>
</feature>
<keyword evidence="3" id="KW-1185">Reference proteome</keyword>